<evidence type="ECO:0000259" key="4">
    <source>
        <dbReference type="Pfam" id="PF00775"/>
    </source>
</evidence>
<keyword evidence="2 5" id="KW-0223">Dioxygenase</keyword>
<comment type="caution">
    <text evidence="5">The sequence shown here is derived from an EMBL/GenBank/DDBJ whole genome shotgun (WGS) entry which is preliminary data.</text>
</comment>
<dbReference type="PANTHER" id="PTHR33711">
    <property type="entry name" value="DIOXYGENASE, PUTATIVE (AFU_ORTHOLOGUE AFUA_2G02910)-RELATED"/>
    <property type="match status" value="1"/>
</dbReference>
<evidence type="ECO:0000256" key="2">
    <source>
        <dbReference type="ARBA" id="ARBA00022964"/>
    </source>
</evidence>
<sequence length="209" mass="24031">MKNIIYILLFCMSVVSCQSQTKKSESNRIVGGPCEGCEAIFEYGQKILTSTDTLPDFQNNEPKLKITGTVYKKDGKTPASNVILYIYHTNREGIYETKGNEKNWGKRHGFIRGWTKTDEIGQYTFFTFRPAAYPNRLEPEHIHMTIKESDKNEYYIDDIMFNDDSKLTNSIKQNLRNRAGSGIVELKVEDKILIAKRNIILGLNIPDYD</sequence>
<dbReference type="SUPFAM" id="SSF49482">
    <property type="entry name" value="Aromatic compound dioxygenase"/>
    <property type="match status" value="1"/>
</dbReference>
<accession>A0A3L9Y6G1</accession>
<dbReference type="Pfam" id="PF00775">
    <property type="entry name" value="Dioxygenase_C"/>
    <property type="match status" value="1"/>
</dbReference>
<feature type="domain" description="Intradiol ring-cleavage dioxygenases" evidence="4">
    <location>
        <begin position="63"/>
        <end position="177"/>
    </location>
</feature>
<evidence type="ECO:0000256" key="1">
    <source>
        <dbReference type="ARBA" id="ARBA00007825"/>
    </source>
</evidence>
<keyword evidence="3" id="KW-0560">Oxidoreductase</keyword>
<dbReference type="PROSITE" id="PS51257">
    <property type="entry name" value="PROKAR_LIPOPROTEIN"/>
    <property type="match status" value="1"/>
</dbReference>
<gene>
    <name evidence="5" type="ORF">BXY75_3414</name>
</gene>
<dbReference type="InterPro" id="IPR050770">
    <property type="entry name" value="Intradiol_RC_Dioxygenase"/>
</dbReference>
<name>A0A3L9Y6G1_9FLAO</name>
<dbReference type="RefSeq" id="WP_121908927.1">
    <property type="nucleotide sequence ID" value="NZ_REFC01000018.1"/>
</dbReference>
<dbReference type="AlphaFoldDB" id="A0A3L9Y6G1"/>
<dbReference type="GO" id="GO:0008199">
    <property type="term" value="F:ferric iron binding"/>
    <property type="evidence" value="ECO:0007669"/>
    <property type="project" value="InterPro"/>
</dbReference>
<dbReference type="OrthoDB" id="933561at2"/>
<dbReference type="InterPro" id="IPR015889">
    <property type="entry name" value="Intradiol_dOase_core"/>
</dbReference>
<organism evidence="5 6">
    <name type="scientific">Ulvibacter antarcticus</name>
    <dbReference type="NCBI Taxonomy" id="442714"/>
    <lineage>
        <taxon>Bacteria</taxon>
        <taxon>Pseudomonadati</taxon>
        <taxon>Bacteroidota</taxon>
        <taxon>Flavobacteriia</taxon>
        <taxon>Flavobacteriales</taxon>
        <taxon>Flavobacteriaceae</taxon>
        <taxon>Ulvibacter</taxon>
    </lineage>
</organism>
<evidence type="ECO:0000313" key="6">
    <source>
        <dbReference type="Proteomes" id="UP000271339"/>
    </source>
</evidence>
<dbReference type="PANTHER" id="PTHR33711:SF10">
    <property type="entry name" value="INTRADIOL RING-CLEAVAGE DIOXYGENASES DOMAIN-CONTAINING PROTEIN"/>
    <property type="match status" value="1"/>
</dbReference>
<dbReference type="InterPro" id="IPR000627">
    <property type="entry name" value="Intradiol_dOase_C"/>
</dbReference>
<evidence type="ECO:0000256" key="3">
    <source>
        <dbReference type="ARBA" id="ARBA00023002"/>
    </source>
</evidence>
<evidence type="ECO:0000313" key="5">
    <source>
        <dbReference type="EMBL" id="RMA56293.1"/>
    </source>
</evidence>
<comment type="similarity">
    <text evidence="1">Belongs to the intradiol ring-cleavage dioxygenase family.</text>
</comment>
<dbReference type="Gene3D" id="2.60.130.10">
    <property type="entry name" value="Aromatic compound dioxygenase"/>
    <property type="match status" value="1"/>
</dbReference>
<dbReference type="EMBL" id="REFC01000018">
    <property type="protein sequence ID" value="RMA56293.1"/>
    <property type="molecule type" value="Genomic_DNA"/>
</dbReference>
<keyword evidence="6" id="KW-1185">Reference proteome</keyword>
<reference evidence="5 6" key="1">
    <citation type="submission" date="2018-10" db="EMBL/GenBank/DDBJ databases">
        <title>Genomic Encyclopedia of Archaeal and Bacterial Type Strains, Phase II (KMG-II): from individual species to whole genera.</title>
        <authorList>
            <person name="Goeker M."/>
        </authorList>
    </citation>
    <scope>NUCLEOTIDE SEQUENCE [LARGE SCALE GENOMIC DNA]</scope>
    <source>
        <strain evidence="5 6">DSM 23424</strain>
    </source>
</reference>
<dbReference type="GO" id="GO:0016702">
    <property type="term" value="F:oxidoreductase activity, acting on single donors with incorporation of molecular oxygen, incorporation of two atoms of oxygen"/>
    <property type="evidence" value="ECO:0007669"/>
    <property type="project" value="InterPro"/>
</dbReference>
<dbReference type="Proteomes" id="UP000271339">
    <property type="component" value="Unassembled WGS sequence"/>
</dbReference>
<proteinExistence type="inferred from homology"/>
<protein>
    <submittedName>
        <fullName evidence="5">Protocatechuate 3,4-dioxygenase beta subunit</fullName>
    </submittedName>
</protein>